<gene>
    <name evidence="2" type="ORF">MUG09_03560</name>
</gene>
<dbReference type="RefSeq" id="WP_244775357.1">
    <property type="nucleotide sequence ID" value="NZ_CP094929.1"/>
</dbReference>
<keyword evidence="3" id="KW-1185">Reference proteome</keyword>
<reference evidence="3" key="1">
    <citation type="journal article" date="2024" name="J Bioinform Genom">
        <title>Complete genome sequence of the type strain bacterium Sphaerochaeta associata GLS2t (VKM B-2742)t.</title>
        <authorList>
            <person name="Troshina O.Y."/>
            <person name="Tepeeva A.N."/>
            <person name="Arzamasceva V.O."/>
            <person name="Whitman W.B."/>
            <person name="Varghese N."/>
            <person name="Shapiro N."/>
            <person name="Woyke T."/>
            <person name="Kripides N.C."/>
            <person name="Vasilenko O.V."/>
        </authorList>
    </citation>
    <scope>NUCLEOTIDE SEQUENCE [LARGE SCALE GENOMIC DNA]</scope>
    <source>
        <strain evidence="3">GLS2T</strain>
    </source>
</reference>
<evidence type="ECO:0000313" key="2">
    <source>
        <dbReference type="EMBL" id="UOM52756.1"/>
    </source>
</evidence>
<protein>
    <submittedName>
        <fullName evidence="2">Sugar phosphate nucleotidyltransferase</fullName>
    </submittedName>
</protein>
<dbReference type="SUPFAM" id="SSF53448">
    <property type="entry name" value="Nucleotide-diphospho-sugar transferases"/>
    <property type="match status" value="1"/>
</dbReference>
<accession>A0ABY4DER2</accession>
<dbReference type="InterPro" id="IPR029044">
    <property type="entry name" value="Nucleotide-diphossugar_trans"/>
</dbReference>
<organism evidence="2 3">
    <name type="scientific">Sphaerochaeta associata</name>
    <dbReference type="NCBI Taxonomy" id="1129264"/>
    <lineage>
        <taxon>Bacteria</taxon>
        <taxon>Pseudomonadati</taxon>
        <taxon>Spirochaetota</taxon>
        <taxon>Spirochaetia</taxon>
        <taxon>Spirochaetales</taxon>
        <taxon>Sphaerochaetaceae</taxon>
        <taxon>Sphaerochaeta</taxon>
    </lineage>
</organism>
<dbReference type="Proteomes" id="UP000829708">
    <property type="component" value="Chromosome"/>
</dbReference>
<dbReference type="PANTHER" id="PTHR42883:SF2">
    <property type="entry name" value="THYMIDYLYLTRANSFERASE"/>
    <property type="match status" value="1"/>
</dbReference>
<dbReference type="InterPro" id="IPR005835">
    <property type="entry name" value="NTP_transferase_dom"/>
</dbReference>
<dbReference type="PANTHER" id="PTHR42883">
    <property type="entry name" value="GLUCOSE-1-PHOSPHATE THYMIDYLTRANSFERASE"/>
    <property type="match status" value="1"/>
</dbReference>
<proteinExistence type="predicted"/>
<dbReference type="EMBL" id="CP094929">
    <property type="protein sequence ID" value="UOM52756.1"/>
    <property type="molecule type" value="Genomic_DNA"/>
</dbReference>
<name>A0ABY4DER2_9SPIR</name>
<dbReference type="Pfam" id="PF00483">
    <property type="entry name" value="NTP_transferase"/>
    <property type="match status" value="1"/>
</dbReference>
<feature type="domain" description="Nucleotidyl transferase" evidence="1">
    <location>
        <begin position="30"/>
        <end position="125"/>
    </location>
</feature>
<evidence type="ECO:0000313" key="3">
    <source>
        <dbReference type="Proteomes" id="UP000829708"/>
    </source>
</evidence>
<dbReference type="Gene3D" id="3.90.550.10">
    <property type="entry name" value="Spore Coat Polysaccharide Biosynthesis Protein SpsA, Chain A"/>
    <property type="match status" value="1"/>
</dbReference>
<evidence type="ECO:0000259" key="1">
    <source>
        <dbReference type="Pfam" id="PF00483"/>
    </source>
</evidence>
<sequence>MDFSLSGFVSFFTGKQSTCIMRHYEPSLTALQRTGVATIDSSDKVLLMEEKPREPKSNWAVPPFYVYKREDLPLIRKAIESGCNTDAPGSFIAWLCSHTSVYAYPMPGKRWDIGNLQSYEQVKQEFDGSRLLKQ</sequence>